<keyword evidence="2" id="KW-0732">Signal</keyword>
<evidence type="ECO:0000313" key="4">
    <source>
        <dbReference type="Proteomes" id="UP000054007"/>
    </source>
</evidence>
<dbReference type="InterPro" id="IPR029058">
    <property type="entry name" value="AB_hydrolase_fold"/>
</dbReference>
<accession>A0A0D7BKA7</accession>
<feature type="signal peptide" evidence="2">
    <location>
        <begin position="1"/>
        <end position="16"/>
    </location>
</feature>
<evidence type="ECO:0000313" key="3">
    <source>
        <dbReference type="EMBL" id="KIY70665.1"/>
    </source>
</evidence>
<dbReference type="Gene3D" id="3.40.50.1820">
    <property type="entry name" value="alpha/beta hydrolase"/>
    <property type="match status" value="1"/>
</dbReference>
<dbReference type="PANTHER" id="PTHR35560">
    <property type="entry name" value="BLL0132 PROTEIN"/>
    <property type="match status" value="1"/>
</dbReference>
<sequence>MIAPLFLALAVPAALASSSVNFHATHKHHSRAQYNEDPTVAGDPDNGWQEIPQVTDATIVTNWVVDEKQNASIPVYITANQDPANVQRAVIALAGKTRDCWYYFNAVNNALYNAAEQNPDTVSRDTQSIMSPCFFSEVDVTAGAVSQGQTVWSKSGWIDGEYNKAPDSVSKLSSFAALDSLIDSYMDKNTFPNLKVVVIAGHSAGAQMAQRYLALRNTKDNDDRLHYWIGNPGSFLWLTKHRPKANSTCEDVDEYKYGLGGSFPGYATALAKSSGRDGIVDQYMGRYAHYAFGLNDDGPGDTRCQAVTQGATHLERGSYFEALLKSLNGGELPSKTTFDYITNVSHDNIAMMNSGPGIDKLFKLDLAGSSASYDSTYSTGSSPINTTGSTDTSGDDDGDGAVGLQVHSIMALSLFSGLLMLL</sequence>
<name>A0A0D7BKA7_9AGAR</name>
<dbReference type="AlphaFoldDB" id="A0A0D7BKA7"/>
<dbReference type="OrthoDB" id="5985073at2759"/>
<evidence type="ECO:0008006" key="5">
    <source>
        <dbReference type="Google" id="ProtNLM"/>
    </source>
</evidence>
<protein>
    <recommendedName>
        <fullName evidence="5">Alpha/beta-hydrolase</fullName>
    </recommendedName>
</protein>
<dbReference type="STRING" id="1314674.A0A0D7BKA7"/>
<dbReference type="Proteomes" id="UP000054007">
    <property type="component" value="Unassembled WGS sequence"/>
</dbReference>
<dbReference type="SUPFAM" id="SSF53474">
    <property type="entry name" value="alpha/beta-Hydrolases"/>
    <property type="match status" value="1"/>
</dbReference>
<evidence type="ECO:0000256" key="2">
    <source>
        <dbReference type="SAM" id="SignalP"/>
    </source>
</evidence>
<proteinExistence type="predicted"/>
<keyword evidence="4" id="KW-1185">Reference proteome</keyword>
<dbReference type="EMBL" id="KN880465">
    <property type="protein sequence ID" value="KIY70665.1"/>
    <property type="molecule type" value="Genomic_DNA"/>
</dbReference>
<reference evidence="3 4" key="1">
    <citation type="journal article" date="2015" name="Fungal Genet. Biol.">
        <title>Evolution of novel wood decay mechanisms in Agaricales revealed by the genome sequences of Fistulina hepatica and Cylindrobasidium torrendii.</title>
        <authorList>
            <person name="Floudas D."/>
            <person name="Held B.W."/>
            <person name="Riley R."/>
            <person name="Nagy L.G."/>
            <person name="Koehler G."/>
            <person name="Ransdell A.S."/>
            <person name="Younus H."/>
            <person name="Chow J."/>
            <person name="Chiniquy J."/>
            <person name="Lipzen A."/>
            <person name="Tritt A."/>
            <person name="Sun H."/>
            <person name="Haridas S."/>
            <person name="LaButti K."/>
            <person name="Ohm R.A."/>
            <person name="Kues U."/>
            <person name="Blanchette R.A."/>
            <person name="Grigoriev I.V."/>
            <person name="Minto R.E."/>
            <person name="Hibbett D.S."/>
        </authorList>
    </citation>
    <scope>NUCLEOTIDE SEQUENCE [LARGE SCALE GENOMIC DNA]</scope>
    <source>
        <strain evidence="3 4">FP15055 ss-10</strain>
    </source>
</reference>
<feature type="region of interest" description="Disordered" evidence="1">
    <location>
        <begin position="374"/>
        <end position="398"/>
    </location>
</feature>
<feature type="compositionally biased region" description="Polar residues" evidence="1">
    <location>
        <begin position="374"/>
        <end position="385"/>
    </location>
</feature>
<evidence type="ECO:0000256" key="1">
    <source>
        <dbReference type="SAM" id="MobiDB-lite"/>
    </source>
</evidence>
<dbReference type="PANTHER" id="PTHR35560:SF3">
    <property type="entry name" value="PEPTIDASE S9 PROLYL OLIGOPEPTIDASE CATALYTIC DOMAIN-CONTAINING PROTEIN"/>
    <property type="match status" value="1"/>
</dbReference>
<organism evidence="3 4">
    <name type="scientific">Cylindrobasidium torrendii FP15055 ss-10</name>
    <dbReference type="NCBI Taxonomy" id="1314674"/>
    <lineage>
        <taxon>Eukaryota</taxon>
        <taxon>Fungi</taxon>
        <taxon>Dikarya</taxon>
        <taxon>Basidiomycota</taxon>
        <taxon>Agaricomycotina</taxon>
        <taxon>Agaricomycetes</taxon>
        <taxon>Agaricomycetidae</taxon>
        <taxon>Agaricales</taxon>
        <taxon>Marasmiineae</taxon>
        <taxon>Physalacriaceae</taxon>
        <taxon>Cylindrobasidium</taxon>
    </lineage>
</organism>
<feature type="chain" id="PRO_5002317153" description="Alpha/beta-hydrolase" evidence="2">
    <location>
        <begin position="17"/>
        <end position="422"/>
    </location>
</feature>
<gene>
    <name evidence="3" type="ORF">CYLTODRAFT_419621</name>
</gene>